<organism evidence="2 3">
    <name type="scientific">Palleronia aestuarii</name>
    <dbReference type="NCBI Taxonomy" id="568105"/>
    <lineage>
        <taxon>Bacteria</taxon>
        <taxon>Pseudomonadati</taxon>
        <taxon>Pseudomonadota</taxon>
        <taxon>Alphaproteobacteria</taxon>
        <taxon>Rhodobacterales</taxon>
        <taxon>Roseobacteraceae</taxon>
        <taxon>Palleronia</taxon>
    </lineage>
</organism>
<dbReference type="EMBL" id="QKZL01000008">
    <property type="protein sequence ID" value="PZX16069.1"/>
    <property type="molecule type" value="Genomic_DNA"/>
</dbReference>
<comment type="caution">
    <text evidence="2">The sequence shown here is derived from an EMBL/GenBank/DDBJ whole genome shotgun (WGS) entry which is preliminary data.</text>
</comment>
<protein>
    <submittedName>
        <fullName evidence="2">Uncharacterized protein</fullName>
    </submittedName>
</protein>
<feature type="chain" id="PRO_5016159452" evidence="1">
    <location>
        <begin position="23"/>
        <end position="125"/>
    </location>
</feature>
<dbReference type="AlphaFoldDB" id="A0A2W7Q2V2"/>
<accession>A0A2W7Q2V2</accession>
<evidence type="ECO:0000256" key="1">
    <source>
        <dbReference type="SAM" id="SignalP"/>
    </source>
</evidence>
<dbReference type="Proteomes" id="UP000248916">
    <property type="component" value="Unassembled WGS sequence"/>
</dbReference>
<feature type="signal peptide" evidence="1">
    <location>
        <begin position="1"/>
        <end position="22"/>
    </location>
</feature>
<keyword evidence="3" id="KW-1185">Reference proteome</keyword>
<dbReference type="OrthoDB" id="7689766at2"/>
<name>A0A2W7Q2V2_9RHOB</name>
<keyword evidence="1" id="KW-0732">Signal</keyword>
<evidence type="ECO:0000313" key="2">
    <source>
        <dbReference type="EMBL" id="PZX16069.1"/>
    </source>
</evidence>
<sequence length="125" mass="13151">MKRLYFALVASALIATPAAAFRADNGLNVVANAPGEGFTVDWAGASGASDFWCAAGEFAIRGLGLPTGTRLYRYSAPPRRSGEGIAFGLDPARGQPTGLLRVAGGQSVTAAYARRFCEFSRFSDR</sequence>
<reference evidence="2 3" key="1">
    <citation type="submission" date="2018-06" db="EMBL/GenBank/DDBJ databases">
        <title>Genomic Encyclopedia of Archaeal and Bacterial Type Strains, Phase II (KMG-II): from individual species to whole genera.</title>
        <authorList>
            <person name="Goeker M."/>
        </authorList>
    </citation>
    <scope>NUCLEOTIDE SEQUENCE [LARGE SCALE GENOMIC DNA]</scope>
    <source>
        <strain evidence="2 3">DSM 22009</strain>
    </source>
</reference>
<gene>
    <name evidence="2" type="ORF">LX81_02343</name>
</gene>
<proteinExistence type="predicted"/>
<evidence type="ECO:0000313" key="3">
    <source>
        <dbReference type="Proteomes" id="UP000248916"/>
    </source>
</evidence>